<reference evidence="7" key="1">
    <citation type="journal article" date="2021" name="mSystems">
        <title>Bacteria and Archaea Synergistically Convert Glycine Betaine to Biogenic Methane in the Formosa Cold Seep of the South China Sea.</title>
        <authorList>
            <person name="Li L."/>
            <person name="Zhang W."/>
            <person name="Zhang S."/>
            <person name="Song L."/>
            <person name="Sun Q."/>
            <person name="Zhang H."/>
            <person name="Xiang H."/>
            <person name="Dong X."/>
        </authorList>
    </citation>
    <scope>NUCLEOTIDE SEQUENCE</scope>
    <source>
        <strain evidence="7">LLY</strain>
    </source>
</reference>
<dbReference type="InterPro" id="IPR036286">
    <property type="entry name" value="LexA/Signal_pep-like_sf"/>
</dbReference>
<dbReference type="EC" id="3.4.21.89" evidence="7"/>
<evidence type="ECO:0000256" key="2">
    <source>
        <dbReference type="ARBA" id="ARBA00022692"/>
    </source>
</evidence>
<comment type="caution">
    <text evidence="7">The sequence shown here is derived from an EMBL/GenBank/DDBJ whole genome shotgun (WGS) entry which is preliminary data.</text>
</comment>
<dbReference type="GO" id="GO:0009003">
    <property type="term" value="F:signal peptidase activity"/>
    <property type="evidence" value="ECO:0007669"/>
    <property type="project" value="UniProtKB-EC"/>
</dbReference>
<keyword evidence="2 5" id="KW-0812">Transmembrane</keyword>
<keyword evidence="4 5" id="KW-0472">Membrane</keyword>
<comment type="subcellular location">
    <subcellularLocation>
        <location evidence="1">Membrane</location>
    </subcellularLocation>
</comment>
<dbReference type="GO" id="GO:0016020">
    <property type="term" value="C:membrane"/>
    <property type="evidence" value="ECO:0007669"/>
    <property type="project" value="UniProtKB-SubCell"/>
</dbReference>
<dbReference type="Gene3D" id="2.10.109.10">
    <property type="entry name" value="Umud Fragment, subunit A"/>
    <property type="match status" value="1"/>
</dbReference>
<evidence type="ECO:0000259" key="6">
    <source>
        <dbReference type="Pfam" id="PF10502"/>
    </source>
</evidence>
<dbReference type="SUPFAM" id="SSF51306">
    <property type="entry name" value="LexA/Signal peptidase"/>
    <property type="match status" value="1"/>
</dbReference>
<dbReference type="Proteomes" id="UP001056766">
    <property type="component" value="Unassembled WGS sequence"/>
</dbReference>
<evidence type="ECO:0000256" key="3">
    <source>
        <dbReference type="ARBA" id="ARBA00022989"/>
    </source>
</evidence>
<keyword evidence="8" id="KW-1185">Reference proteome</keyword>
<dbReference type="AlphaFoldDB" id="A0A9E4ZG71"/>
<evidence type="ECO:0000313" key="8">
    <source>
        <dbReference type="Proteomes" id="UP001056766"/>
    </source>
</evidence>
<sequence>MTMPIIATMVPTGSLHFMMVSGTSMEPTITASDIVVVNAVDSGGPELGDIISYRHYLEDRDEPVVIIHRIVGFSNDGYRTKGDAYDVADSYVVKPEDIVGVMCLKIPYLGGLPRFASTSKGLIMLVIIPAVIVITSEIYSIFDCRGTLK</sequence>
<protein>
    <submittedName>
        <fullName evidence="7">Signal peptidase I</fullName>
        <ecNumber evidence="7">3.4.21.89</ecNumber>
    </submittedName>
</protein>
<evidence type="ECO:0000256" key="1">
    <source>
        <dbReference type="ARBA" id="ARBA00004370"/>
    </source>
</evidence>
<keyword evidence="7" id="KW-0378">Hydrolase</keyword>
<dbReference type="EMBL" id="JAGSOI010000036">
    <property type="protein sequence ID" value="MCM1987122.1"/>
    <property type="molecule type" value="Genomic_DNA"/>
</dbReference>
<feature type="domain" description="Peptidase S26" evidence="6">
    <location>
        <begin position="5"/>
        <end position="85"/>
    </location>
</feature>
<keyword evidence="3 5" id="KW-1133">Transmembrane helix</keyword>
<dbReference type="CDD" id="cd06530">
    <property type="entry name" value="S26_SPase_I"/>
    <property type="match status" value="1"/>
</dbReference>
<dbReference type="GO" id="GO:0004252">
    <property type="term" value="F:serine-type endopeptidase activity"/>
    <property type="evidence" value="ECO:0007669"/>
    <property type="project" value="InterPro"/>
</dbReference>
<accession>A0A9E4ZG71</accession>
<proteinExistence type="predicted"/>
<name>A0A9E4ZG71_9EURY</name>
<evidence type="ECO:0000313" key="7">
    <source>
        <dbReference type="EMBL" id="MCM1987122.1"/>
    </source>
</evidence>
<dbReference type="InterPro" id="IPR001733">
    <property type="entry name" value="Peptidase_S26B"/>
</dbReference>
<dbReference type="Pfam" id="PF10502">
    <property type="entry name" value="Peptidase_S26"/>
    <property type="match status" value="1"/>
</dbReference>
<evidence type="ECO:0000256" key="5">
    <source>
        <dbReference type="SAM" id="Phobius"/>
    </source>
</evidence>
<reference evidence="7" key="2">
    <citation type="submission" date="2021-04" db="EMBL/GenBank/DDBJ databases">
        <authorList>
            <person name="Dong X."/>
        </authorList>
    </citation>
    <scope>NUCLEOTIDE SEQUENCE</scope>
    <source>
        <strain evidence="7">LLY</strain>
    </source>
</reference>
<feature type="transmembrane region" description="Helical" evidence="5">
    <location>
        <begin position="122"/>
        <end position="142"/>
    </location>
</feature>
<gene>
    <name evidence="7" type="ORF">KDK67_09010</name>
</gene>
<evidence type="ECO:0000256" key="4">
    <source>
        <dbReference type="ARBA" id="ARBA00023136"/>
    </source>
</evidence>
<dbReference type="GO" id="GO:0006465">
    <property type="term" value="P:signal peptide processing"/>
    <property type="evidence" value="ECO:0007669"/>
    <property type="project" value="InterPro"/>
</dbReference>
<organism evidence="7 8">
    <name type="scientific">Methanococcoides seepicolus</name>
    <dbReference type="NCBI Taxonomy" id="2828780"/>
    <lineage>
        <taxon>Archaea</taxon>
        <taxon>Methanobacteriati</taxon>
        <taxon>Methanobacteriota</taxon>
        <taxon>Stenosarchaea group</taxon>
        <taxon>Methanomicrobia</taxon>
        <taxon>Methanosarcinales</taxon>
        <taxon>Methanosarcinaceae</taxon>
        <taxon>Methanococcoides</taxon>
    </lineage>
</organism>
<dbReference type="NCBIfam" id="TIGR02228">
    <property type="entry name" value="sigpep_I_arch"/>
    <property type="match status" value="1"/>
</dbReference>
<dbReference type="InterPro" id="IPR019533">
    <property type="entry name" value="Peptidase_S26"/>
</dbReference>